<evidence type="ECO:0000256" key="1">
    <source>
        <dbReference type="PIRNR" id="PIRNR001558"/>
    </source>
</evidence>
<dbReference type="GO" id="GO:0005524">
    <property type="term" value="F:ATP binding"/>
    <property type="evidence" value="ECO:0007669"/>
    <property type="project" value="UniProtKB-UniRule"/>
</dbReference>
<keyword evidence="4" id="KW-0732">Signal</keyword>
<dbReference type="AlphaFoldDB" id="A0ABD2M691"/>
<evidence type="ECO:0000256" key="4">
    <source>
        <dbReference type="SAM" id="SignalP"/>
    </source>
</evidence>
<dbReference type="InterPro" id="IPR014709">
    <property type="entry name" value="Glutathione_synthase_C_euk"/>
</dbReference>
<organism evidence="5 6">
    <name type="scientific">Heterodera trifolii</name>
    <dbReference type="NCBI Taxonomy" id="157864"/>
    <lineage>
        <taxon>Eukaryota</taxon>
        <taxon>Metazoa</taxon>
        <taxon>Ecdysozoa</taxon>
        <taxon>Nematoda</taxon>
        <taxon>Chromadorea</taxon>
        <taxon>Rhabditida</taxon>
        <taxon>Tylenchina</taxon>
        <taxon>Tylenchomorpha</taxon>
        <taxon>Tylenchoidea</taxon>
        <taxon>Heteroderidae</taxon>
        <taxon>Heteroderinae</taxon>
        <taxon>Heterodera</taxon>
    </lineage>
</organism>
<keyword evidence="1" id="KW-0460">Magnesium</keyword>
<evidence type="ECO:0000256" key="2">
    <source>
        <dbReference type="PIRSR" id="PIRSR001558-1"/>
    </source>
</evidence>
<feature type="compositionally biased region" description="Polar residues" evidence="3">
    <location>
        <begin position="54"/>
        <end position="63"/>
    </location>
</feature>
<accession>A0ABD2M691</accession>
<reference evidence="5 6" key="1">
    <citation type="submission" date="2024-10" db="EMBL/GenBank/DDBJ databases">
        <authorList>
            <person name="Kim D."/>
        </authorList>
    </citation>
    <scope>NUCLEOTIDE SEQUENCE [LARGE SCALE GENOMIC DNA]</scope>
    <source>
        <strain evidence="5">BH-2024</strain>
    </source>
</reference>
<dbReference type="PIRSF" id="PIRSF001558">
    <property type="entry name" value="GSHase"/>
    <property type="match status" value="1"/>
</dbReference>
<dbReference type="Gene3D" id="1.10.1080.10">
    <property type="entry name" value="Glutathione Synthetase, Chain A, domain 3"/>
    <property type="match status" value="1"/>
</dbReference>
<comment type="pathway">
    <text evidence="1">Sulfur metabolism; glutathione biosynthesis; glutathione from L-cysteine and L-glutamate: step 2/2.</text>
</comment>
<keyword evidence="1 2" id="KW-0067">ATP-binding</keyword>
<dbReference type="InterPro" id="IPR014049">
    <property type="entry name" value="Glutathione_synthase_N_euk"/>
</dbReference>
<protein>
    <recommendedName>
        <fullName evidence="1">Glutathione synthetase</fullName>
        <shortName evidence="1">GSH-S</shortName>
        <ecNumber evidence="1">6.3.2.3</ecNumber>
    </recommendedName>
</protein>
<dbReference type="PANTHER" id="PTHR11130:SF0">
    <property type="entry name" value="GLUTATHIONE SYNTHETASE"/>
    <property type="match status" value="1"/>
</dbReference>
<evidence type="ECO:0000256" key="3">
    <source>
        <dbReference type="SAM" id="MobiDB-lite"/>
    </source>
</evidence>
<dbReference type="Gene3D" id="3.40.50.1760">
    <property type="entry name" value="Glutathione synthase, substrate-binding domain superfamily, eukaryotic"/>
    <property type="match status" value="1"/>
</dbReference>
<proteinExistence type="inferred from homology"/>
<keyword evidence="1" id="KW-0479">Metal-binding</keyword>
<keyword evidence="1 2" id="KW-0547">Nucleotide-binding</keyword>
<keyword evidence="1" id="KW-0317">Glutathione biosynthesis</keyword>
<dbReference type="PANTHER" id="PTHR11130">
    <property type="entry name" value="GLUTATHIONE SYNTHETASE"/>
    <property type="match status" value="1"/>
</dbReference>
<feature type="binding site" evidence="2">
    <location>
        <position position="396"/>
    </location>
    <ligand>
        <name>ATP</name>
        <dbReference type="ChEBI" id="CHEBI:30616"/>
    </ligand>
</feature>
<comment type="caution">
    <text evidence="5">The sequence shown here is derived from an EMBL/GenBank/DDBJ whole genome shotgun (WGS) entry which is preliminary data.</text>
</comment>
<feature type="binding site" evidence="2">
    <location>
        <position position="522"/>
    </location>
    <ligand>
        <name>ATP</name>
        <dbReference type="ChEBI" id="CHEBI:30616"/>
    </ligand>
</feature>
<dbReference type="InterPro" id="IPR037013">
    <property type="entry name" value="GSH-S_sub-bd_sf"/>
</dbReference>
<comment type="cofactor">
    <cofactor evidence="1">
        <name>Mg(2+)</name>
        <dbReference type="ChEBI" id="CHEBI:18420"/>
    </cofactor>
    <text evidence="1">Binds 1 Mg(2+) ion per subunit.</text>
</comment>
<dbReference type="EC" id="6.3.2.3" evidence="1"/>
<dbReference type="Gene3D" id="3.30.1490.50">
    <property type="match status" value="1"/>
</dbReference>
<dbReference type="Gene3D" id="3.30.470.20">
    <property type="entry name" value="ATP-grasp fold, B domain"/>
    <property type="match status" value="1"/>
</dbReference>
<gene>
    <name evidence="5" type="ORF">niasHT_003590</name>
</gene>
<feature type="chain" id="PRO_5044792862" description="Glutathione synthetase" evidence="4">
    <location>
        <begin position="28"/>
        <end position="573"/>
    </location>
</feature>
<evidence type="ECO:0000313" key="6">
    <source>
        <dbReference type="Proteomes" id="UP001620626"/>
    </source>
</evidence>
<dbReference type="Pfam" id="PF03917">
    <property type="entry name" value="GSH_synth_ATP"/>
    <property type="match status" value="1"/>
</dbReference>
<comment type="catalytic activity">
    <reaction evidence="1">
        <text>gamma-L-glutamyl-L-cysteine + glycine + ATP = glutathione + ADP + phosphate + H(+)</text>
        <dbReference type="Rhea" id="RHEA:13557"/>
        <dbReference type="ChEBI" id="CHEBI:15378"/>
        <dbReference type="ChEBI" id="CHEBI:30616"/>
        <dbReference type="ChEBI" id="CHEBI:43474"/>
        <dbReference type="ChEBI" id="CHEBI:57305"/>
        <dbReference type="ChEBI" id="CHEBI:57925"/>
        <dbReference type="ChEBI" id="CHEBI:58173"/>
        <dbReference type="ChEBI" id="CHEBI:456216"/>
        <dbReference type="EC" id="6.3.2.3"/>
    </reaction>
</comment>
<evidence type="ECO:0000313" key="5">
    <source>
        <dbReference type="EMBL" id="KAL3122951.1"/>
    </source>
</evidence>
<keyword evidence="1" id="KW-0436">Ligase</keyword>
<dbReference type="InterPro" id="IPR005615">
    <property type="entry name" value="Glutathione_synthase"/>
</dbReference>
<feature type="region of interest" description="Disordered" evidence="3">
    <location>
        <begin position="35"/>
        <end position="63"/>
    </location>
</feature>
<dbReference type="InterPro" id="IPR014042">
    <property type="entry name" value="Glutathione_synthase_a-hlx"/>
</dbReference>
<dbReference type="Proteomes" id="UP001620626">
    <property type="component" value="Unassembled WGS sequence"/>
</dbReference>
<feature type="signal peptide" evidence="4">
    <location>
        <begin position="1"/>
        <end position="27"/>
    </location>
</feature>
<sequence>MNGLRPSKNFLILLSISICWQLSVVSSSPTTHDIAQSAEVQSESEEQLPPLSPATPTEQQQQSAESVATTYCVENVEKDEVLLKQYVRDAKDWALAHGLVLPTLPFRCKNEECTEANKALNIVPADIVKIAPFTLFPSPFPRELFVQAQEVHKAIQLMYFRAASDFEFLKDVHKGLLKTDQNFIDTFKSIESRHLEGIKQPLTLFCNRADYMASKVIDKETNEEKYVLKQVETNHGAMGGHGTSPRITALHRRMLSIAGVDSSPSVVPENQTGKMFATALYKAWVAFGNTEAVILFLHNPYRDYLLIEAREVQHDLERIAGGKVQCFFLTLKQAKERLTFPDDSDSAFLDNKYVVAIALSRYTGYATPDEIITARALRRSNAIQVPSSVFILAQSKKMQQVFTNPGVVERFFTGPGEAHLAAEVRKVLTRSWSIGEDEENAEQIIEMVKANPEKYVMKWNECGSRVGTTKFFGDKIPAKLESLSMEEREKFFIMERLEPMVVKNHFVRPSTEVALNVNVTPELGIHGCVLGNILDGTVLEYFWPESQMKTKLAEEEEGGVMKGKSVFDSPYLV</sequence>
<feature type="binding site" evidence="2">
    <location>
        <position position="551"/>
    </location>
    <ligand>
        <name>ATP</name>
        <dbReference type="ChEBI" id="CHEBI:30616"/>
    </ligand>
</feature>
<name>A0ABD2M691_9BILA</name>
<dbReference type="EMBL" id="JBICBT010000119">
    <property type="protein sequence ID" value="KAL3122951.1"/>
    <property type="molecule type" value="Genomic_DNA"/>
</dbReference>
<feature type="binding site" evidence="2">
    <location>
        <position position="557"/>
    </location>
    <ligand>
        <name>ATP</name>
        <dbReference type="ChEBI" id="CHEBI:30616"/>
    </ligand>
</feature>
<comment type="similarity">
    <text evidence="1">Belongs to the eukaryotic GSH synthase family.</text>
</comment>
<dbReference type="SUPFAM" id="SSF56059">
    <property type="entry name" value="Glutathione synthetase ATP-binding domain-like"/>
    <property type="match status" value="1"/>
</dbReference>
<dbReference type="GO" id="GO:0000287">
    <property type="term" value="F:magnesium ion binding"/>
    <property type="evidence" value="ECO:0007669"/>
    <property type="project" value="UniProtKB-UniRule"/>
</dbReference>
<dbReference type="GO" id="GO:0043295">
    <property type="term" value="F:glutathione binding"/>
    <property type="evidence" value="ECO:0007669"/>
    <property type="project" value="UniProtKB-UniRule"/>
</dbReference>
<keyword evidence="6" id="KW-1185">Reference proteome</keyword>
<dbReference type="GO" id="GO:0004363">
    <property type="term" value="F:glutathione synthase activity"/>
    <property type="evidence" value="ECO:0007669"/>
    <property type="project" value="UniProtKB-UniRule"/>
</dbReference>
<dbReference type="Gene3D" id="3.30.1490.80">
    <property type="match status" value="1"/>
</dbReference>